<dbReference type="PROSITE" id="PS00690">
    <property type="entry name" value="DEAH_ATP_HELICASE"/>
    <property type="match status" value="1"/>
</dbReference>
<evidence type="ECO:0000256" key="2">
    <source>
        <dbReference type="ARBA" id="ARBA00022741"/>
    </source>
</evidence>
<evidence type="ECO:0000256" key="3">
    <source>
        <dbReference type="ARBA" id="ARBA00022801"/>
    </source>
</evidence>
<dbReference type="InterPro" id="IPR014001">
    <property type="entry name" value="Helicase_ATP-bd"/>
</dbReference>
<evidence type="ECO:0000256" key="4">
    <source>
        <dbReference type="ARBA" id="ARBA00022806"/>
    </source>
</evidence>
<dbReference type="EC" id="3.6.4.13" evidence="1"/>
<dbReference type="Gene3D" id="1.20.120.1080">
    <property type="match status" value="1"/>
</dbReference>
<dbReference type="CDD" id="cd18791">
    <property type="entry name" value="SF2_C_RHA"/>
    <property type="match status" value="1"/>
</dbReference>
<dbReference type="GO" id="GO:0005737">
    <property type="term" value="C:cytoplasm"/>
    <property type="evidence" value="ECO:0007669"/>
    <property type="project" value="TreeGrafter"/>
</dbReference>
<evidence type="ECO:0000256" key="1">
    <source>
        <dbReference type="ARBA" id="ARBA00012552"/>
    </source>
</evidence>
<sequence length="910" mass="105037">MSGKGQHNHFNKFPSHSSKMKFNTKLFENPSAVKTNAEDSSYRVEVYQSHMSSSFEKNAIGKINISPEKAEEIEKIISEIPLLPRVAYEDMKTSQFKALFLDKRSGDFEQHMDFFIENMERNPAIDHELFMENNKKIEDQKFMEMYNKRKCLPAFSKKNQILKLIEDNQIVLISGDTGCGKTTQIAQFILDEYIMSYKGSVCKIVCTQPRRISATSVAERVASERAESLGCSCGYQIRMEKQLPRKYGSILFVTTGIIIRVMENDPTLNNISHLILDEIHERDINSDLMLSLVKILINKRKDLKVILMSATLNEKRFKEFFDYCPQIVIEGLTHHVEEYFLEDVVDRLNYVFSPRMHQAETRQYNSLTFLQKVLPYVKGLEEQRRFSHKVCEELMKPSSEDLNTELIYRLTMDICKNEEEGAILIFIMGYDDIENLMDLFSNLPKEEYVLVALHSLIPIDEQRLAFEKPPPGVRKIIIATNIAETSITIDDVIYVIDSGWAKMKAYDAVTKTENLEPRFISRANAIQRKGRAGRLRAGKCFRLYTKGRYEALVDFQPPEILRIRLENLILQTKLLRLGKVLQFFDKLLDRPDTMVVDYSLSLLSQLGALDEEESLTPLGYYLAKLPISPQLGKMLLLGVFFKCLDPILNVAVALDYKSPFIPNTKNIQNNQLLQFSEGVKSDHLLLHKAFVVYQRVENNSRREFCKQFGLNMETLKTMNKLKQEFMDNLIQLALVATNNSRTRAYNLYSNNIEMIKSIVCAGLYPNIIIACPAVPRMLFRTVDGKKVQLHPKSVLARDRFFSCPLLAYYIKLKTKIDMVHDATVCSPFPIIFFADTFRIEKTMHSNYIIANNMKFKCDKSVSTLIESLRDRLDQFLLYCLINPTPIELKNEEKEEKFLKIMVDLLASPEA</sequence>
<dbReference type="GO" id="GO:0003678">
    <property type="term" value="F:DNA helicase activity"/>
    <property type="evidence" value="ECO:0007669"/>
    <property type="project" value="TreeGrafter"/>
</dbReference>
<dbReference type="SMART" id="SM00487">
    <property type="entry name" value="DEXDc"/>
    <property type="match status" value="1"/>
</dbReference>
<evidence type="ECO:0000256" key="5">
    <source>
        <dbReference type="ARBA" id="ARBA00022840"/>
    </source>
</evidence>
<dbReference type="InterPro" id="IPR001650">
    <property type="entry name" value="Helicase_C-like"/>
</dbReference>
<dbReference type="AlphaFoldDB" id="A0AAW1UZ04"/>
<evidence type="ECO:0000313" key="11">
    <source>
        <dbReference type="Proteomes" id="UP001431783"/>
    </source>
</evidence>
<dbReference type="InterPro" id="IPR011709">
    <property type="entry name" value="DEAD-box_helicase_OB_fold"/>
</dbReference>
<dbReference type="PANTHER" id="PTHR18934:SF237">
    <property type="entry name" value="ATP-DEPENDENT DNA_RNA HELICASE DHX36"/>
    <property type="match status" value="1"/>
</dbReference>
<gene>
    <name evidence="10" type="ORF">WA026_000343</name>
</gene>
<dbReference type="GO" id="GO:0005524">
    <property type="term" value="F:ATP binding"/>
    <property type="evidence" value="ECO:0007669"/>
    <property type="project" value="UniProtKB-KW"/>
</dbReference>
<dbReference type="SMART" id="SM00847">
    <property type="entry name" value="HA2"/>
    <property type="match status" value="1"/>
</dbReference>
<keyword evidence="5" id="KW-0067">ATP-binding</keyword>
<dbReference type="InterPro" id="IPR011545">
    <property type="entry name" value="DEAD/DEAH_box_helicase_dom"/>
</dbReference>
<keyword evidence="11" id="KW-1185">Reference proteome</keyword>
<dbReference type="SUPFAM" id="SSF52540">
    <property type="entry name" value="P-loop containing nucleoside triphosphate hydrolases"/>
    <property type="match status" value="1"/>
</dbReference>
<organism evidence="10 11">
    <name type="scientific">Henosepilachna vigintioctopunctata</name>
    <dbReference type="NCBI Taxonomy" id="420089"/>
    <lineage>
        <taxon>Eukaryota</taxon>
        <taxon>Metazoa</taxon>
        <taxon>Ecdysozoa</taxon>
        <taxon>Arthropoda</taxon>
        <taxon>Hexapoda</taxon>
        <taxon>Insecta</taxon>
        <taxon>Pterygota</taxon>
        <taxon>Neoptera</taxon>
        <taxon>Endopterygota</taxon>
        <taxon>Coleoptera</taxon>
        <taxon>Polyphaga</taxon>
        <taxon>Cucujiformia</taxon>
        <taxon>Coccinelloidea</taxon>
        <taxon>Coccinellidae</taxon>
        <taxon>Epilachninae</taxon>
        <taxon>Epilachnini</taxon>
        <taxon>Henosepilachna</taxon>
    </lineage>
</organism>
<dbReference type="SMART" id="SM00490">
    <property type="entry name" value="HELICc"/>
    <property type="match status" value="1"/>
</dbReference>
<dbReference type="Pfam" id="PF00270">
    <property type="entry name" value="DEAD"/>
    <property type="match status" value="1"/>
</dbReference>
<proteinExistence type="inferred from homology"/>
<reference evidence="10 11" key="1">
    <citation type="submission" date="2023-03" db="EMBL/GenBank/DDBJ databases">
        <title>Genome insight into feeding habits of ladybird beetles.</title>
        <authorList>
            <person name="Li H.-S."/>
            <person name="Huang Y.-H."/>
            <person name="Pang H."/>
        </authorList>
    </citation>
    <scope>NUCLEOTIDE SEQUENCE [LARGE SCALE GENOMIC DNA]</scope>
    <source>
        <strain evidence="10">SYSU_2023b</strain>
        <tissue evidence="10">Whole body</tissue>
    </source>
</reference>
<dbReference type="Pfam" id="PF04408">
    <property type="entry name" value="WHD_HA2"/>
    <property type="match status" value="1"/>
</dbReference>
<dbReference type="PROSITE" id="PS51194">
    <property type="entry name" value="HELICASE_CTER"/>
    <property type="match status" value="1"/>
</dbReference>
<dbReference type="EMBL" id="JARQZJ010000121">
    <property type="protein sequence ID" value="KAK9888068.1"/>
    <property type="molecule type" value="Genomic_DNA"/>
</dbReference>
<dbReference type="InterPro" id="IPR002464">
    <property type="entry name" value="DNA/RNA_helicase_DEAH_CS"/>
</dbReference>
<evidence type="ECO:0000259" key="9">
    <source>
        <dbReference type="PROSITE" id="PS51194"/>
    </source>
</evidence>
<dbReference type="InterPro" id="IPR007502">
    <property type="entry name" value="Helicase-assoc_dom"/>
</dbReference>
<dbReference type="FunFam" id="3.40.50.300:FF:000526">
    <property type="entry name" value="DExH-box ATP-dependent RNA helicase DExH3"/>
    <property type="match status" value="1"/>
</dbReference>
<dbReference type="Pfam" id="PF21010">
    <property type="entry name" value="HA2_C"/>
    <property type="match status" value="1"/>
</dbReference>
<keyword evidence="2" id="KW-0547">Nucleotide-binding</keyword>
<comment type="similarity">
    <text evidence="7">Belongs to the DExH box helicase family.</text>
</comment>
<keyword evidence="6" id="KW-0694">RNA-binding</keyword>
<dbReference type="Pfam" id="PF07717">
    <property type="entry name" value="OB_NTP_bind"/>
    <property type="match status" value="1"/>
</dbReference>
<dbReference type="Gene3D" id="3.40.50.300">
    <property type="entry name" value="P-loop containing nucleotide triphosphate hydrolases"/>
    <property type="match status" value="2"/>
</dbReference>
<dbReference type="GO" id="GO:0003724">
    <property type="term" value="F:RNA helicase activity"/>
    <property type="evidence" value="ECO:0007669"/>
    <property type="project" value="UniProtKB-EC"/>
</dbReference>
<name>A0AAW1UZ04_9CUCU</name>
<feature type="domain" description="Helicase ATP-binding" evidence="8">
    <location>
        <begin position="162"/>
        <end position="330"/>
    </location>
</feature>
<dbReference type="GO" id="GO:0051880">
    <property type="term" value="F:G-quadruplex DNA binding"/>
    <property type="evidence" value="ECO:0007669"/>
    <property type="project" value="TreeGrafter"/>
</dbReference>
<dbReference type="PANTHER" id="PTHR18934">
    <property type="entry name" value="ATP-DEPENDENT RNA HELICASE"/>
    <property type="match status" value="1"/>
</dbReference>
<evidence type="ECO:0000256" key="6">
    <source>
        <dbReference type="ARBA" id="ARBA00022884"/>
    </source>
</evidence>
<keyword evidence="3" id="KW-0378">Hydrolase</keyword>
<evidence type="ECO:0000259" key="8">
    <source>
        <dbReference type="PROSITE" id="PS51192"/>
    </source>
</evidence>
<dbReference type="PROSITE" id="PS51192">
    <property type="entry name" value="HELICASE_ATP_BIND_1"/>
    <property type="match status" value="1"/>
</dbReference>
<dbReference type="Pfam" id="PF00271">
    <property type="entry name" value="Helicase_C"/>
    <property type="match status" value="1"/>
</dbReference>
<dbReference type="GO" id="GO:0016787">
    <property type="term" value="F:hydrolase activity"/>
    <property type="evidence" value="ECO:0007669"/>
    <property type="project" value="UniProtKB-KW"/>
</dbReference>
<dbReference type="InterPro" id="IPR027417">
    <property type="entry name" value="P-loop_NTPase"/>
</dbReference>
<evidence type="ECO:0000256" key="7">
    <source>
        <dbReference type="ARBA" id="ARBA00060772"/>
    </source>
</evidence>
<accession>A0AAW1UZ04</accession>
<comment type="caution">
    <text evidence="10">The sequence shown here is derived from an EMBL/GenBank/DDBJ whole genome shotgun (WGS) entry which is preliminary data.</text>
</comment>
<dbReference type="GO" id="GO:0002151">
    <property type="term" value="F:G-quadruplex RNA binding"/>
    <property type="evidence" value="ECO:0007669"/>
    <property type="project" value="TreeGrafter"/>
</dbReference>
<protein>
    <recommendedName>
        <fullName evidence="1">RNA helicase</fullName>
        <ecNumber evidence="1">3.6.4.13</ecNumber>
    </recommendedName>
</protein>
<dbReference type="GO" id="GO:0005634">
    <property type="term" value="C:nucleus"/>
    <property type="evidence" value="ECO:0007669"/>
    <property type="project" value="TreeGrafter"/>
</dbReference>
<dbReference type="InterPro" id="IPR048333">
    <property type="entry name" value="HA2_WH"/>
</dbReference>
<dbReference type="Proteomes" id="UP001431783">
    <property type="component" value="Unassembled WGS sequence"/>
</dbReference>
<feature type="domain" description="Helicase C-terminal" evidence="9">
    <location>
        <begin position="409"/>
        <end position="576"/>
    </location>
</feature>
<keyword evidence="4" id="KW-0347">Helicase</keyword>
<evidence type="ECO:0000313" key="10">
    <source>
        <dbReference type="EMBL" id="KAK9888068.1"/>
    </source>
</evidence>